<organism evidence="1 2">
    <name type="scientific">Cuscuta campestris</name>
    <dbReference type="NCBI Taxonomy" id="132261"/>
    <lineage>
        <taxon>Eukaryota</taxon>
        <taxon>Viridiplantae</taxon>
        <taxon>Streptophyta</taxon>
        <taxon>Embryophyta</taxon>
        <taxon>Tracheophyta</taxon>
        <taxon>Spermatophyta</taxon>
        <taxon>Magnoliopsida</taxon>
        <taxon>eudicotyledons</taxon>
        <taxon>Gunneridae</taxon>
        <taxon>Pentapetalae</taxon>
        <taxon>asterids</taxon>
        <taxon>lamiids</taxon>
        <taxon>Solanales</taxon>
        <taxon>Convolvulaceae</taxon>
        <taxon>Cuscuteae</taxon>
        <taxon>Cuscuta</taxon>
        <taxon>Cuscuta subgen. Grammica</taxon>
        <taxon>Cuscuta sect. Cleistogrammica</taxon>
    </lineage>
</organism>
<accession>A0A484KKB4</accession>
<protein>
    <submittedName>
        <fullName evidence="1">Uncharacterized protein</fullName>
    </submittedName>
</protein>
<evidence type="ECO:0000313" key="1">
    <source>
        <dbReference type="EMBL" id="VFQ63539.1"/>
    </source>
</evidence>
<gene>
    <name evidence="1" type="ORF">CCAM_LOCUS5315</name>
</gene>
<proteinExistence type="predicted"/>
<dbReference type="AlphaFoldDB" id="A0A484KKB4"/>
<dbReference type="EMBL" id="OOIL02000305">
    <property type="protein sequence ID" value="VFQ63539.1"/>
    <property type="molecule type" value="Genomic_DNA"/>
</dbReference>
<name>A0A484KKB4_9ASTE</name>
<dbReference type="Proteomes" id="UP000595140">
    <property type="component" value="Unassembled WGS sequence"/>
</dbReference>
<sequence>MMDATYQGIRIAIPSQFGSPYRLRSDRNRFEIGYTLTNTEVAAPRANSVPMLGTFQRSCTCPSGECLWIGGQR</sequence>
<keyword evidence="2" id="KW-1185">Reference proteome</keyword>
<evidence type="ECO:0000313" key="2">
    <source>
        <dbReference type="Proteomes" id="UP000595140"/>
    </source>
</evidence>
<reference evidence="1 2" key="1">
    <citation type="submission" date="2018-04" db="EMBL/GenBank/DDBJ databases">
        <authorList>
            <person name="Vogel A."/>
        </authorList>
    </citation>
    <scope>NUCLEOTIDE SEQUENCE [LARGE SCALE GENOMIC DNA]</scope>
</reference>